<name>A0A3M4S5U8_9PSED</name>
<evidence type="ECO:0000313" key="1">
    <source>
        <dbReference type="EMBL" id="RMR10343.1"/>
    </source>
</evidence>
<organism evidence="1 2">
    <name type="scientific">Pseudomonas syringae pv. primulae</name>
    <dbReference type="NCBI Taxonomy" id="251707"/>
    <lineage>
        <taxon>Bacteria</taxon>
        <taxon>Pseudomonadati</taxon>
        <taxon>Pseudomonadota</taxon>
        <taxon>Gammaproteobacteria</taxon>
        <taxon>Pseudomonadales</taxon>
        <taxon>Pseudomonadaceae</taxon>
        <taxon>Pseudomonas</taxon>
    </lineage>
</organism>
<comment type="caution">
    <text evidence="1">The sequence shown here is derived from an EMBL/GenBank/DDBJ whole genome shotgun (WGS) entry which is preliminary data.</text>
</comment>
<reference evidence="1 2" key="1">
    <citation type="submission" date="2018-08" db="EMBL/GenBank/DDBJ databases">
        <title>Recombination of ecologically and evolutionarily significant loci maintains genetic cohesion in the Pseudomonas syringae species complex.</title>
        <authorList>
            <person name="Dillon M."/>
            <person name="Thakur S."/>
            <person name="Almeida R.N.D."/>
            <person name="Weir B.S."/>
            <person name="Guttman D.S."/>
        </authorList>
    </citation>
    <scope>NUCLEOTIDE SEQUENCE [LARGE SCALE GENOMIC DNA]</scope>
    <source>
        <strain evidence="1 2">ICMP 8670</strain>
    </source>
</reference>
<protein>
    <submittedName>
        <fullName evidence="1">Uncharacterized protein</fullName>
    </submittedName>
</protein>
<proteinExistence type="predicted"/>
<dbReference type="EMBL" id="RBRQ01000160">
    <property type="protein sequence ID" value="RMR10343.1"/>
    <property type="molecule type" value="Genomic_DNA"/>
</dbReference>
<accession>A0A3M4S5U8</accession>
<dbReference type="AlphaFoldDB" id="A0A3M4S5U8"/>
<dbReference type="Proteomes" id="UP000276615">
    <property type="component" value="Unassembled WGS sequence"/>
</dbReference>
<gene>
    <name evidence="1" type="ORF">ALP92_04569</name>
</gene>
<sequence>MLPMTDVNEASCRLSQREGMRLVTVQESQFVCGTTQEQLWELTRDEWRSNNGG</sequence>
<evidence type="ECO:0000313" key="2">
    <source>
        <dbReference type="Proteomes" id="UP000276615"/>
    </source>
</evidence>